<feature type="domain" description="Glutamate synthase" evidence="2">
    <location>
        <begin position="488"/>
        <end position="800"/>
    </location>
</feature>
<comment type="caution">
    <text evidence="3">The sequence shown here is derived from an EMBL/GenBank/DDBJ whole genome shotgun (WGS) entry which is preliminary data.</text>
</comment>
<sequence>MSIGTRSRYHITVAPAPLPFSPPARFHLQENDEYVKYGHPPFLTPGRGDPYWTPEIISQTWFMAEKGKIPISGAGYGGPFAGPGFDAIWLDMSEIVRPTRDGIHGREYISTSVDLGRKLPFLTVGAGGVEDALPALLELPIPILFNPFPFPTTQRAPVLAAAHAAQTLRTLAILTPDQWSEDLRDDAVIAPRLAVRDLDRYESLWPRARYVELDGGDAFAAARLKAARPDAVLGWYVPLGSTDGAAVEQMVRAGAEVIHLYADEYGQSGRGFLADGLRAIHRHLVERGIRDEVTLITSGGIATAEHVPKAIVCGADAVAIDFTLVVAFGCGLWADKAYCPAENGEFDPGWGAQRLVNLMAAWRDQLLECLGAMGMREVRRLRGEVGRAIFQPQEEEVFRSLFGQTRPLPPPPQETEVPTMGDLRWTPDLLQATWMQADSGQLPARGEYRVGKSGGGFDILRFTCDEDGDPAVTQIPHREIDITLDLNRRRDEPQIAISVPWYGGGMSFGSVSLQTMLARAIAAEEINTFTSTGEGGYPDELAPYADHVITQVATGLFGVREETVQRARFVEFKYAQGAKPGLGGHLLGGKTTGVVALMREAVAWTSLFSPFPFHSVYSVEDHKKHVDWIRTINPHALVAVKVSTPTDVDMVAVGIYHAGAHIVHLDGGYGGTGAAPEIAKKNIAMPIEYAIPKVHNFLLNEGIRDEIVLVASGGIRTAYDIAKCVALGADGAVIGMADLVAIGCTRLADCEKGRGCPFGITTTDPELSKLIDPAWGATRIANLYRAWARQLRDLLKSLGLRSIRELRGRTDLLVYLEAGNDKH</sequence>
<evidence type="ECO:0000259" key="2">
    <source>
        <dbReference type="Pfam" id="PF01645"/>
    </source>
</evidence>
<organism evidence="3 4">
    <name type="scientific">Candidatus Segetimicrobium genomatis</name>
    <dbReference type="NCBI Taxonomy" id="2569760"/>
    <lineage>
        <taxon>Bacteria</taxon>
        <taxon>Bacillati</taxon>
        <taxon>Candidatus Sysuimicrobiota</taxon>
        <taxon>Candidatus Sysuimicrobiia</taxon>
        <taxon>Candidatus Sysuimicrobiales</taxon>
        <taxon>Candidatus Segetimicrobiaceae</taxon>
        <taxon>Candidatus Segetimicrobium</taxon>
    </lineage>
</organism>
<dbReference type="InterPro" id="IPR013785">
    <property type="entry name" value="Aldolase_TIM"/>
</dbReference>
<dbReference type="PANTHER" id="PTHR43819">
    <property type="entry name" value="ARCHAEAL-TYPE GLUTAMATE SYNTHASE [NADPH]"/>
    <property type="match status" value="1"/>
</dbReference>
<protein>
    <recommendedName>
        <fullName evidence="2">Glutamate synthase domain-containing protein</fullName>
    </recommendedName>
</protein>
<dbReference type="Proteomes" id="UP000318834">
    <property type="component" value="Unassembled WGS sequence"/>
</dbReference>
<dbReference type="EMBL" id="VBAP01000029">
    <property type="protein sequence ID" value="TMI76144.1"/>
    <property type="molecule type" value="Genomic_DNA"/>
</dbReference>
<evidence type="ECO:0000313" key="4">
    <source>
        <dbReference type="Proteomes" id="UP000318834"/>
    </source>
</evidence>
<name>A0A537IXU2_9BACT</name>
<dbReference type="InterPro" id="IPR002932">
    <property type="entry name" value="Glu_synthdom"/>
</dbReference>
<dbReference type="PANTHER" id="PTHR43819:SF1">
    <property type="entry name" value="ARCHAEAL-TYPE GLUTAMATE SYNTHASE [NADPH]"/>
    <property type="match status" value="1"/>
</dbReference>
<feature type="domain" description="Glutamate synthase" evidence="2">
    <location>
        <begin position="276"/>
        <end position="332"/>
    </location>
</feature>
<dbReference type="Gene3D" id="3.20.20.70">
    <property type="entry name" value="Aldolase class I"/>
    <property type="match status" value="2"/>
</dbReference>
<comment type="similarity">
    <text evidence="1">Belongs to the glutamate synthase family.</text>
</comment>
<accession>A0A537IXU2</accession>
<dbReference type="SUPFAM" id="SSF51395">
    <property type="entry name" value="FMN-linked oxidoreductases"/>
    <property type="match status" value="2"/>
</dbReference>
<proteinExistence type="inferred from homology"/>
<dbReference type="Pfam" id="PF01645">
    <property type="entry name" value="Glu_synthase"/>
    <property type="match status" value="2"/>
</dbReference>
<evidence type="ECO:0000313" key="3">
    <source>
        <dbReference type="EMBL" id="TMI76144.1"/>
    </source>
</evidence>
<dbReference type="GO" id="GO:0006537">
    <property type="term" value="P:glutamate biosynthetic process"/>
    <property type="evidence" value="ECO:0007669"/>
    <property type="project" value="InterPro"/>
</dbReference>
<evidence type="ECO:0000256" key="1">
    <source>
        <dbReference type="ARBA" id="ARBA00009716"/>
    </source>
</evidence>
<gene>
    <name evidence="3" type="ORF">E6H05_04535</name>
</gene>
<dbReference type="AlphaFoldDB" id="A0A537IXU2"/>
<dbReference type="GO" id="GO:0015930">
    <property type="term" value="F:glutamate synthase activity"/>
    <property type="evidence" value="ECO:0007669"/>
    <property type="project" value="InterPro"/>
</dbReference>
<dbReference type="CDD" id="cd02808">
    <property type="entry name" value="GltS_FMN"/>
    <property type="match status" value="1"/>
</dbReference>
<reference evidence="3 4" key="1">
    <citation type="journal article" date="2019" name="Nat. Microbiol.">
        <title>Mediterranean grassland soil C-N compound turnover is dependent on rainfall and depth, and is mediated by genomically divergent microorganisms.</title>
        <authorList>
            <person name="Diamond S."/>
            <person name="Andeer P.F."/>
            <person name="Li Z."/>
            <person name="Crits-Christoph A."/>
            <person name="Burstein D."/>
            <person name="Anantharaman K."/>
            <person name="Lane K.R."/>
            <person name="Thomas B.C."/>
            <person name="Pan C."/>
            <person name="Northen T.R."/>
            <person name="Banfield J.F."/>
        </authorList>
    </citation>
    <scope>NUCLEOTIDE SEQUENCE [LARGE SCALE GENOMIC DNA]</scope>
    <source>
        <strain evidence="3">NP_8</strain>
    </source>
</reference>